<reference evidence="2" key="1">
    <citation type="submission" date="2014-09" db="EMBL/GenBank/DDBJ databases">
        <authorList>
            <person name="Sharma Rahul"/>
            <person name="Thines Marco"/>
        </authorList>
    </citation>
    <scope>NUCLEOTIDE SEQUENCE [LARGE SCALE GENOMIC DNA]</scope>
</reference>
<dbReference type="SMART" id="SM00015">
    <property type="entry name" value="IQ"/>
    <property type="match status" value="2"/>
</dbReference>
<dbReference type="PANTHER" id="PTHR33504:SF2">
    <property type="entry name" value="PROTEIN MFI"/>
    <property type="match status" value="1"/>
</dbReference>
<evidence type="ECO:0000313" key="1">
    <source>
        <dbReference type="EMBL" id="CEG41987.1"/>
    </source>
</evidence>
<dbReference type="PANTHER" id="PTHR33504">
    <property type="entry name" value="NADH DEHYDROGENASE (UBIQUINONE) 1 BETA SUBCOMPLEX, 4"/>
    <property type="match status" value="1"/>
</dbReference>
<dbReference type="STRING" id="4781.A0A0N7L5N7"/>
<accession>A0A0N7L5N7</accession>
<dbReference type="Proteomes" id="UP000054928">
    <property type="component" value="Unassembled WGS sequence"/>
</dbReference>
<dbReference type="InterPro" id="IPR000048">
    <property type="entry name" value="IQ_motif_EF-hand-BS"/>
</dbReference>
<protein>
    <submittedName>
        <fullName evidence="1">IQ motif, EF-hand binding site</fullName>
    </submittedName>
</protein>
<proteinExistence type="predicted"/>
<sequence length="491" mass="58112">MTETTDAMYRLKELGLRHGRFQSKFRTRREPKTRRTKKIRRGFPWESTFMRKSKAEKMEIIMKPWLYPMAAQNLSAILIQKRARGMLCRMHWSSGFLTFKAAQRLHEGGNTMADTQFRSPIQQFVANGGNYFDESGFYTFVVTKIQAWFKMQRLRWRRVLDRYPLYHIAALQLQYAWKVYRQQKLNERQARSPTLWSAMSSVHRAALCIQTFWKSYSYRRIFQYYRDLLTFRGTGDPVQMLRAINPSEASLLDASMSAQVRFRLGGLTFPPTVYYKIFTRKPVCDLGVFSPKDYTISRKSASVTHSQVKSRINQYLYIRVGNSYYRAQHQMEDTRLWYSRLENNGWRPVTAKVLAEANADPITRTTGSRYTIGGNYHYSKLVRLQDRERTRRNKKRLWMQKLYAQGLLSESTHLRHENEHRSIAFDVDFDDEKWETEAEEMFQWASALDYDEYVNNWYDLGRTAATGDELAESLSNKIIRSSFDLRSAQLI</sequence>
<dbReference type="GeneID" id="36407349"/>
<dbReference type="AlphaFoldDB" id="A0A0N7L5N7"/>
<dbReference type="Pfam" id="PF00612">
    <property type="entry name" value="IQ"/>
    <property type="match status" value="2"/>
</dbReference>
<evidence type="ECO:0000313" key="2">
    <source>
        <dbReference type="Proteomes" id="UP000054928"/>
    </source>
</evidence>
<keyword evidence="2" id="KW-1185">Reference proteome</keyword>
<dbReference type="RefSeq" id="XP_024578356.1">
    <property type="nucleotide sequence ID" value="XM_024727818.1"/>
</dbReference>
<dbReference type="OMA" id="MFQWASA"/>
<dbReference type="EMBL" id="CCYD01000610">
    <property type="protein sequence ID" value="CEG41987.1"/>
    <property type="molecule type" value="Genomic_DNA"/>
</dbReference>
<organism evidence="1 2">
    <name type="scientific">Plasmopara halstedii</name>
    <name type="common">Downy mildew of sunflower</name>
    <dbReference type="NCBI Taxonomy" id="4781"/>
    <lineage>
        <taxon>Eukaryota</taxon>
        <taxon>Sar</taxon>
        <taxon>Stramenopiles</taxon>
        <taxon>Oomycota</taxon>
        <taxon>Peronosporomycetes</taxon>
        <taxon>Peronosporales</taxon>
        <taxon>Peronosporaceae</taxon>
        <taxon>Plasmopara</taxon>
    </lineage>
</organism>
<name>A0A0N7L5N7_PLAHL</name>
<dbReference type="OrthoDB" id="10253073at2759"/>